<dbReference type="PRINTS" id="PR00032">
    <property type="entry name" value="HTHARAC"/>
</dbReference>
<dbReference type="PROSITE" id="PS00041">
    <property type="entry name" value="HTH_ARAC_FAMILY_1"/>
    <property type="match status" value="1"/>
</dbReference>
<dbReference type="EMBL" id="QVLU01000043">
    <property type="protein sequence ID" value="RGE63805.1"/>
    <property type="molecule type" value="Genomic_DNA"/>
</dbReference>
<dbReference type="AlphaFoldDB" id="A0A3E3I9P9"/>
<evidence type="ECO:0000256" key="1">
    <source>
        <dbReference type="ARBA" id="ARBA00023015"/>
    </source>
</evidence>
<dbReference type="InterPro" id="IPR020449">
    <property type="entry name" value="Tscrpt_reg_AraC-type_HTH"/>
</dbReference>
<gene>
    <name evidence="5" type="ORF">DWY69_28035</name>
</gene>
<dbReference type="Pfam" id="PF12833">
    <property type="entry name" value="HTH_18"/>
    <property type="match status" value="1"/>
</dbReference>
<dbReference type="GO" id="GO:0003700">
    <property type="term" value="F:DNA-binding transcription factor activity"/>
    <property type="evidence" value="ECO:0007669"/>
    <property type="project" value="InterPro"/>
</dbReference>
<dbReference type="PANTHER" id="PTHR43280">
    <property type="entry name" value="ARAC-FAMILY TRANSCRIPTIONAL REGULATOR"/>
    <property type="match status" value="1"/>
</dbReference>
<keyword evidence="3" id="KW-0804">Transcription</keyword>
<evidence type="ECO:0000259" key="4">
    <source>
        <dbReference type="PROSITE" id="PS01124"/>
    </source>
</evidence>
<keyword evidence="1" id="KW-0805">Transcription regulation</keyword>
<dbReference type="InterPro" id="IPR018062">
    <property type="entry name" value="HTH_AraC-typ_CS"/>
</dbReference>
<dbReference type="Gene3D" id="1.10.10.60">
    <property type="entry name" value="Homeodomain-like"/>
    <property type="match status" value="2"/>
</dbReference>
<dbReference type="GO" id="GO:0043565">
    <property type="term" value="F:sequence-specific DNA binding"/>
    <property type="evidence" value="ECO:0007669"/>
    <property type="project" value="InterPro"/>
</dbReference>
<comment type="caution">
    <text evidence="5">The sequence shown here is derived from an EMBL/GenBank/DDBJ whole genome shotgun (WGS) entry which is preliminary data.</text>
</comment>
<dbReference type="RefSeq" id="WP_025491522.1">
    <property type="nucleotide sequence ID" value="NZ_JBKVAZ010000015.1"/>
</dbReference>
<protein>
    <submittedName>
        <fullName evidence="5">AraC family transcriptional regulator</fullName>
    </submittedName>
</protein>
<dbReference type="SMART" id="SM00342">
    <property type="entry name" value="HTH_ARAC"/>
    <property type="match status" value="1"/>
</dbReference>
<dbReference type="OrthoDB" id="184994at2"/>
<name>A0A3E3I9P9_9FIRM</name>
<reference evidence="5 6" key="1">
    <citation type="submission" date="2018-08" db="EMBL/GenBank/DDBJ databases">
        <title>A genome reference for cultivated species of the human gut microbiota.</title>
        <authorList>
            <person name="Zou Y."/>
            <person name="Xue W."/>
            <person name="Luo G."/>
        </authorList>
    </citation>
    <scope>NUCLEOTIDE SEQUENCE [LARGE SCALE GENOMIC DNA]</scope>
    <source>
        <strain evidence="5 6">AF26-4BH</strain>
    </source>
</reference>
<feature type="domain" description="HTH araC/xylS-type" evidence="4">
    <location>
        <begin position="289"/>
        <end position="387"/>
    </location>
</feature>
<accession>A0A3E3I9P9</accession>
<dbReference type="InterPro" id="IPR018060">
    <property type="entry name" value="HTH_AraC"/>
</dbReference>
<dbReference type="Proteomes" id="UP000261166">
    <property type="component" value="Unassembled WGS sequence"/>
</dbReference>
<sequence>MKIEEIFELLDDYSRATHMPVSCFKGHELVKRTMDFQIDFNLPMLLLDCLPRVLPPVWYSISPEFMYMAGLTIAEENITIFIGPAYVMECSREQASRILDRIGRKRKDVSELIRFFRSVGSCDAVSIQSGLKLLQRLLLNDCTSPQQLEFRWNSTLHFAAYCIPEPGNTGAIPMEKELVECIENGRSDLLEHMILNQILIRREEDMDDPQLFRNRTHIMCSANFFCSRIALHANLDISLVTALFEQYDRRIQQASGISELTYIFVEFIREYTRQVAALKGLQTDSPMAERVNKYVVSHLYENITPTLLSRQLNVNLSYLCRQFKKATGKTITDFVQERKVEEAMHLLKQNTLTVTSVSQLLGFSSTSYFCAVFKKYTGMTPAGYQRKK</sequence>
<dbReference type="PANTHER" id="PTHR43280:SF2">
    <property type="entry name" value="HTH-TYPE TRANSCRIPTIONAL REGULATOR EXSA"/>
    <property type="match status" value="1"/>
</dbReference>
<evidence type="ECO:0000313" key="5">
    <source>
        <dbReference type="EMBL" id="RGE63805.1"/>
    </source>
</evidence>
<evidence type="ECO:0000256" key="2">
    <source>
        <dbReference type="ARBA" id="ARBA00023125"/>
    </source>
</evidence>
<dbReference type="SUPFAM" id="SSF46689">
    <property type="entry name" value="Homeodomain-like"/>
    <property type="match status" value="2"/>
</dbReference>
<dbReference type="PROSITE" id="PS01124">
    <property type="entry name" value="HTH_ARAC_FAMILY_2"/>
    <property type="match status" value="1"/>
</dbReference>
<evidence type="ECO:0000256" key="3">
    <source>
        <dbReference type="ARBA" id="ARBA00023163"/>
    </source>
</evidence>
<dbReference type="InterPro" id="IPR009057">
    <property type="entry name" value="Homeodomain-like_sf"/>
</dbReference>
<keyword evidence="2" id="KW-0238">DNA-binding</keyword>
<proteinExistence type="predicted"/>
<evidence type="ECO:0000313" key="6">
    <source>
        <dbReference type="Proteomes" id="UP000261166"/>
    </source>
</evidence>
<organism evidence="5 6">
    <name type="scientific">Eisenbergiella massiliensis</name>
    <dbReference type="NCBI Taxonomy" id="1720294"/>
    <lineage>
        <taxon>Bacteria</taxon>
        <taxon>Bacillati</taxon>
        <taxon>Bacillota</taxon>
        <taxon>Clostridia</taxon>
        <taxon>Lachnospirales</taxon>
        <taxon>Lachnospiraceae</taxon>
        <taxon>Eisenbergiella</taxon>
    </lineage>
</organism>